<evidence type="ECO:0000313" key="2">
    <source>
        <dbReference type="Proteomes" id="UP001472866"/>
    </source>
</evidence>
<organism evidence="1 2">
    <name type="scientific">Chloropicon roscoffensis</name>
    <dbReference type="NCBI Taxonomy" id="1461544"/>
    <lineage>
        <taxon>Eukaryota</taxon>
        <taxon>Viridiplantae</taxon>
        <taxon>Chlorophyta</taxon>
        <taxon>Chloropicophyceae</taxon>
        <taxon>Chloropicales</taxon>
        <taxon>Chloropicaceae</taxon>
        <taxon>Chloropicon</taxon>
    </lineage>
</organism>
<accession>A0AAX4PFJ1</accession>
<dbReference type="AlphaFoldDB" id="A0AAX4PFJ1"/>
<dbReference type="EMBL" id="CP151511">
    <property type="protein sequence ID" value="WZN64973.1"/>
    <property type="molecule type" value="Genomic_DNA"/>
</dbReference>
<reference evidence="1 2" key="1">
    <citation type="submission" date="2024-03" db="EMBL/GenBank/DDBJ databases">
        <title>Complete genome sequence of the green alga Chloropicon roscoffensis RCC1871.</title>
        <authorList>
            <person name="Lemieux C."/>
            <person name="Pombert J.-F."/>
            <person name="Otis C."/>
            <person name="Turmel M."/>
        </authorList>
    </citation>
    <scope>NUCLEOTIDE SEQUENCE [LARGE SCALE GENOMIC DNA]</scope>
    <source>
        <strain evidence="1 2">RCC1871</strain>
    </source>
</reference>
<keyword evidence="2" id="KW-1185">Reference proteome</keyword>
<gene>
    <name evidence="1" type="ORF">HKI87_11g65300</name>
</gene>
<protein>
    <submittedName>
        <fullName evidence="1">Uncharacterized protein</fullName>
    </submittedName>
</protein>
<evidence type="ECO:0000313" key="1">
    <source>
        <dbReference type="EMBL" id="WZN64973.1"/>
    </source>
</evidence>
<proteinExistence type="predicted"/>
<dbReference type="Proteomes" id="UP001472866">
    <property type="component" value="Chromosome 11"/>
</dbReference>
<sequence>MTGVRALLRRAQSPMRRARKMAQVTNLPLDEDWTAMEDLCPLPNYGFANRHKTDGRRKRILSHEGDSLIRKYFEENPKMAKVPVNMLSNQMAPIKTKVLMDLDPHAARKGYPFTTPEDLRRQIVEDEDRVAGSTGVGALRQVQEAEEVVLRKALGKASSENEVESS</sequence>
<name>A0AAX4PFJ1_9CHLO</name>